<dbReference type="GO" id="GO:0005198">
    <property type="term" value="F:structural molecule activity"/>
    <property type="evidence" value="ECO:0007669"/>
    <property type="project" value="InterPro"/>
</dbReference>
<dbReference type="InterPro" id="IPR038519">
    <property type="entry name" value="MCP_C_sf"/>
</dbReference>
<dbReference type="Pfam" id="PF04451">
    <property type="entry name" value="Capsid_NCLDV"/>
    <property type="match status" value="1"/>
</dbReference>
<dbReference type="Pfam" id="PF16903">
    <property type="entry name" value="Capsid_N"/>
    <property type="match status" value="1"/>
</dbReference>
<name>A0A6C0HCH8_9ZZZZ</name>
<evidence type="ECO:0000259" key="1">
    <source>
        <dbReference type="Pfam" id="PF04451"/>
    </source>
</evidence>
<feature type="domain" description="Major capsid protein N-terminal" evidence="2">
    <location>
        <begin position="25"/>
        <end position="249"/>
    </location>
</feature>
<feature type="domain" description="Major capsid protein C-terminal" evidence="1">
    <location>
        <begin position="306"/>
        <end position="499"/>
    </location>
</feature>
<dbReference type="Gene3D" id="2.70.9.10">
    <property type="entry name" value="Adenovirus Type 2 Hexon, domain 4"/>
    <property type="match status" value="1"/>
</dbReference>
<proteinExistence type="predicted"/>
<reference evidence="3" key="1">
    <citation type="journal article" date="2020" name="Nature">
        <title>Giant virus diversity and host interactions through global metagenomics.</title>
        <authorList>
            <person name="Schulz F."/>
            <person name="Roux S."/>
            <person name="Paez-Espino D."/>
            <person name="Jungbluth S."/>
            <person name="Walsh D.A."/>
            <person name="Denef V.J."/>
            <person name="McMahon K.D."/>
            <person name="Konstantinidis K.T."/>
            <person name="Eloe-Fadrosh E.A."/>
            <person name="Kyrpides N.C."/>
            <person name="Woyke T."/>
        </authorList>
    </citation>
    <scope>NUCLEOTIDE SEQUENCE</scope>
    <source>
        <strain evidence="3">GVMAG-M-3300023179-91</strain>
    </source>
</reference>
<protein>
    <recommendedName>
        <fullName evidence="4">Major capsid protein N-terminal domain-containing protein</fullName>
    </recommendedName>
</protein>
<evidence type="ECO:0000313" key="3">
    <source>
        <dbReference type="EMBL" id="QHT78288.1"/>
    </source>
</evidence>
<evidence type="ECO:0008006" key="4">
    <source>
        <dbReference type="Google" id="ProtNLM"/>
    </source>
</evidence>
<sequence length="559" mass="64086">MPGGLMQLVSEGQQNIILNGNPSKTFFKSTYAKYTNFGLQKFRVDFEGSKTLRVSEPSYFTFKIPRYADLLMDCYLSIDLPNIWSPIIPPNSDPTNANYNDGQWIPYEFKWIEYLGAQMISKIEITCGNQTLQEFSGAYLVAMVQRDFSAEKRALFEKMVGHVPELFDPANAGTRVNSYPNAFYFANQAGAEPSIRGRTLYVPLNAWFNLKSQMAFPLISLQYNELHINVTMRPIQELFQVRDVFDVANNFPYIAPNFNQYYMQLYRFLQTPPDIELGPLSYVDTRTIWNADIHLNCTYCFLSNEESRIFALNEQKYLFKQVRETVYYNVTGPNKISTDSIGMISSWMFYFQRSDANLRNEWSNYTNWPYRYIPNDLIQAPTSGNYTIIRDGQPVQVGPGVNSDGKLTGWMITGLYNLENVKDILVSMGVLLDGIYRENDQPAGVYNYIEKYTRTSGNATDGLYVYNFCLHTSPFDLQPSGAMNMSRFTTIELETTTITPPLDPYAQSLAICDPQTGNVIGVNKPTWRIYDYNFNMVLFEERINMITFVGGNCGLMYAT</sequence>
<dbReference type="Gene3D" id="2.70.9.20">
    <property type="entry name" value="Major capsid protein Vp54"/>
    <property type="match status" value="1"/>
</dbReference>
<dbReference type="InterPro" id="IPR031654">
    <property type="entry name" value="Capsid_N"/>
</dbReference>
<organism evidence="3">
    <name type="scientific">viral metagenome</name>
    <dbReference type="NCBI Taxonomy" id="1070528"/>
    <lineage>
        <taxon>unclassified sequences</taxon>
        <taxon>metagenomes</taxon>
        <taxon>organismal metagenomes</taxon>
    </lineage>
</organism>
<dbReference type="AlphaFoldDB" id="A0A6C0HCH8"/>
<accession>A0A6C0HCH8</accession>
<dbReference type="EMBL" id="MN739930">
    <property type="protein sequence ID" value="QHT78288.1"/>
    <property type="molecule type" value="Genomic_DNA"/>
</dbReference>
<dbReference type="InterPro" id="IPR007542">
    <property type="entry name" value="MCP_C"/>
</dbReference>
<evidence type="ECO:0000259" key="2">
    <source>
        <dbReference type="Pfam" id="PF16903"/>
    </source>
</evidence>
<dbReference type="SUPFAM" id="SSF49749">
    <property type="entry name" value="Group II dsDNA viruses VP"/>
    <property type="match status" value="2"/>
</dbReference>
<dbReference type="InterPro" id="IPR016112">
    <property type="entry name" value="VP_dsDNA_II"/>
</dbReference>